<reference evidence="3" key="1">
    <citation type="journal article" date="2019" name="Int. J. Syst. Evol. Microbiol.">
        <title>The Global Catalogue of Microorganisms (GCM) 10K type strain sequencing project: providing services to taxonomists for standard genome sequencing and annotation.</title>
        <authorList>
            <consortium name="The Broad Institute Genomics Platform"/>
            <consortium name="The Broad Institute Genome Sequencing Center for Infectious Disease"/>
            <person name="Wu L."/>
            <person name="Ma J."/>
        </authorList>
    </citation>
    <scope>NUCLEOTIDE SEQUENCE [LARGE SCALE GENOMIC DNA]</scope>
    <source>
        <strain evidence="3">JCM 18015</strain>
    </source>
</reference>
<keyword evidence="1" id="KW-1133">Transmembrane helix</keyword>
<comment type="caution">
    <text evidence="2">The sequence shown here is derived from an EMBL/GenBank/DDBJ whole genome shotgun (WGS) entry which is preliminary data.</text>
</comment>
<dbReference type="EMBL" id="BAABHW010000001">
    <property type="protein sequence ID" value="GAA5065019.1"/>
    <property type="molecule type" value="Genomic_DNA"/>
</dbReference>
<keyword evidence="1" id="KW-0472">Membrane</keyword>
<evidence type="ECO:0000256" key="1">
    <source>
        <dbReference type="SAM" id="Phobius"/>
    </source>
</evidence>
<organism evidence="2 3">
    <name type="scientific">[Roseibacterium] beibuensis</name>
    <dbReference type="NCBI Taxonomy" id="1193142"/>
    <lineage>
        <taxon>Bacteria</taxon>
        <taxon>Pseudomonadati</taxon>
        <taxon>Pseudomonadota</taxon>
        <taxon>Alphaproteobacteria</taxon>
        <taxon>Rhodobacterales</taxon>
        <taxon>Roseobacteraceae</taxon>
        <taxon>Roseicyclus</taxon>
    </lineage>
</organism>
<accession>A0ABP9KXB2</accession>
<dbReference type="RefSeq" id="WP_259547159.1">
    <property type="nucleotide sequence ID" value="NZ_BAABHW010000001.1"/>
</dbReference>
<name>A0ABP9KXB2_9RHOB</name>
<dbReference type="Proteomes" id="UP001499910">
    <property type="component" value="Unassembled WGS sequence"/>
</dbReference>
<keyword evidence="3" id="KW-1185">Reference proteome</keyword>
<keyword evidence="1" id="KW-0812">Transmembrane</keyword>
<proteinExistence type="predicted"/>
<evidence type="ECO:0000313" key="3">
    <source>
        <dbReference type="Proteomes" id="UP001499910"/>
    </source>
</evidence>
<evidence type="ECO:0000313" key="2">
    <source>
        <dbReference type="EMBL" id="GAA5065019.1"/>
    </source>
</evidence>
<sequence length="139" mass="14730">MLKGAHGVIVFIGGAIAIIVAAIWFGFQDQKGDSRTAREFLTLAGAGQIAEARALLHPGTADSLSEDALRAIFDPLAPFEDIGFNSFSWSTSNGVRQGRIEGTGTTADGCSSRLVFDMLNGEITHFSISPLCQRQGQSV</sequence>
<gene>
    <name evidence="2" type="ORF">GCM10023209_02110</name>
</gene>
<feature type="transmembrane region" description="Helical" evidence="1">
    <location>
        <begin position="6"/>
        <end position="27"/>
    </location>
</feature>
<protein>
    <submittedName>
        <fullName evidence="2">Uncharacterized protein</fullName>
    </submittedName>
</protein>